<keyword evidence="1" id="KW-0812">Transmembrane</keyword>
<dbReference type="InterPro" id="IPR001763">
    <property type="entry name" value="Rhodanese-like_dom"/>
</dbReference>
<dbReference type="SMART" id="SM00450">
    <property type="entry name" value="RHOD"/>
    <property type="match status" value="1"/>
</dbReference>
<dbReference type="PANTHER" id="PTHR44086:SF10">
    <property type="entry name" value="THIOSULFATE SULFURTRANSFERASE_RHODANESE-LIKE DOMAIN-CONTAINING PROTEIN 3"/>
    <property type="match status" value="1"/>
</dbReference>
<dbReference type="CDD" id="cd00158">
    <property type="entry name" value="RHOD"/>
    <property type="match status" value="1"/>
</dbReference>
<dbReference type="Gene3D" id="3.40.250.10">
    <property type="entry name" value="Rhodanese-like domain"/>
    <property type="match status" value="1"/>
</dbReference>
<reference evidence="3" key="1">
    <citation type="submission" date="2022-06" db="EMBL/GenBank/DDBJ databases">
        <title>Genome sequence of Phormidium yuhuli AB48 isolated from an industrial photobioreactor environment.</title>
        <authorList>
            <person name="Qiu Y."/>
            <person name="Noonan A.J.C."/>
            <person name="Dofher K."/>
            <person name="Koch M."/>
            <person name="Kieft B."/>
            <person name="Lin X."/>
            <person name="Ziels R.M."/>
            <person name="Hallam S.J."/>
        </authorList>
    </citation>
    <scope>NUCLEOTIDE SEQUENCE</scope>
    <source>
        <strain evidence="3">AB48</strain>
    </source>
</reference>
<feature type="domain" description="Rhodanese" evidence="2">
    <location>
        <begin position="4"/>
        <end position="90"/>
    </location>
</feature>
<sequence length="159" mass="17005">MQLEAGEIRLIDVREPSEHAGENIAGSQLIPLSNFNPEDIPSDRPFVLHCQTGTRSAQAAQKLFAAGVERVSHLDGGLNAWKQAGYPTVVNKNAPISIMRQVQIVAGSLVLIGTLLGAFVAPGFLFLSGFVGAGLLFAGISNTCMMARLLAKLPYNQRF</sequence>
<evidence type="ECO:0000256" key="1">
    <source>
        <dbReference type="SAM" id="Phobius"/>
    </source>
</evidence>
<dbReference type="InterPro" id="IPR021309">
    <property type="entry name" value="YgaP-like_TM"/>
</dbReference>
<organism evidence="3 4">
    <name type="scientific">Phormidium yuhuli AB48</name>
    <dbReference type="NCBI Taxonomy" id="2940671"/>
    <lineage>
        <taxon>Bacteria</taxon>
        <taxon>Bacillati</taxon>
        <taxon>Cyanobacteriota</taxon>
        <taxon>Cyanophyceae</taxon>
        <taxon>Oscillatoriophycideae</taxon>
        <taxon>Oscillatoriales</taxon>
        <taxon>Oscillatoriaceae</taxon>
        <taxon>Phormidium</taxon>
        <taxon>Phormidium yuhuli</taxon>
    </lineage>
</organism>
<feature type="transmembrane region" description="Helical" evidence="1">
    <location>
        <begin position="102"/>
        <end position="124"/>
    </location>
</feature>
<dbReference type="PROSITE" id="PS50206">
    <property type="entry name" value="RHODANESE_3"/>
    <property type="match status" value="1"/>
</dbReference>
<dbReference type="Pfam" id="PF00581">
    <property type="entry name" value="Rhodanese"/>
    <property type="match status" value="1"/>
</dbReference>
<dbReference type="Proteomes" id="UP001056708">
    <property type="component" value="Chromosome"/>
</dbReference>
<keyword evidence="1" id="KW-1133">Transmembrane helix</keyword>
<keyword evidence="1" id="KW-0472">Membrane</keyword>
<dbReference type="Pfam" id="PF11127">
    <property type="entry name" value="YgaP-like_TM"/>
    <property type="match status" value="1"/>
</dbReference>
<evidence type="ECO:0000313" key="3">
    <source>
        <dbReference type="EMBL" id="USR93223.1"/>
    </source>
</evidence>
<gene>
    <name evidence="3" type="ORF">NEA10_17880</name>
</gene>
<protein>
    <submittedName>
        <fullName evidence="3">Rhodanese-like domain-containing protein</fullName>
    </submittedName>
</protein>
<accession>A0ABY5AVA7</accession>
<dbReference type="InterPro" id="IPR036873">
    <property type="entry name" value="Rhodanese-like_dom_sf"/>
</dbReference>
<dbReference type="EMBL" id="CP098611">
    <property type="protein sequence ID" value="USR93223.1"/>
    <property type="molecule type" value="Genomic_DNA"/>
</dbReference>
<evidence type="ECO:0000259" key="2">
    <source>
        <dbReference type="PROSITE" id="PS50206"/>
    </source>
</evidence>
<dbReference type="PANTHER" id="PTHR44086">
    <property type="entry name" value="THIOSULFATE SULFURTRANSFERASE RDL2, MITOCHONDRIAL-RELATED"/>
    <property type="match status" value="1"/>
</dbReference>
<dbReference type="Gene3D" id="6.10.140.1340">
    <property type="match status" value="1"/>
</dbReference>
<dbReference type="SUPFAM" id="SSF52821">
    <property type="entry name" value="Rhodanese/Cell cycle control phosphatase"/>
    <property type="match status" value="1"/>
</dbReference>
<keyword evidence="4" id="KW-1185">Reference proteome</keyword>
<evidence type="ECO:0000313" key="4">
    <source>
        <dbReference type="Proteomes" id="UP001056708"/>
    </source>
</evidence>
<feature type="transmembrane region" description="Helical" evidence="1">
    <location>
        <begin position="130"/>
        <end position="151"/>
    </location>
</feature>
<name>A0ABY5AVA7_9CYAN</name>
<proteinExistence type="predicted"/>